<name>A0ACB7SDN8_HYAAI</name>
<keyword evidence="2" id="KW-1185">Reference proteome</keyword>
<organism evidence="1 2">
    <name type="scientific">Hyalomma asiaticum</name>
    <name type="common">Tick</name>
    <dbReference type="NCBI Taxonomy" id="266040"/>
    <lineage>
        <taxon>Eukaryota</taxon>
        <taxon>Metazoa</taxon>
        <taxon>Ecdysozoa</taxon>
        <taxon>Arthropoda</taxon>
        <taxon>Chelicerata</taxon>
        <taxon>Arachnida</taxon>
        <taxon>Acari</taxon>
        <taxon>Parasitiformes</taxon>
        <taxon>Ixodida</taxon>
        <taxon>Ixodoidea</taxon>
        <taxon>Ixodidae</taxon>
        <taxon>Hyalomminae</taxon>
        <taxon>Hyalomma</taxon>
    </lineage>
</organism>
<protein>
    <submittedName>
        <fullName evidence="1">Uncharacterized protein</fullName>
    </submittedName>
</protein>
<sequence length="200" mass="22782">MRSLPLGFHHALERELANRDGWSDILAMKGTREVLRGVRYPNDATRRSLYASWLKVFASNVWDKSFDHLMLECVAATPSPTAPWKPLFFSIYIVRDVMDLPTPVLNVARMPKLPSSPGFVDYLADLIRKSSSSRAALTEAGLIIGFYSVALSVVVAKPVREVPDFFRTRMKRAMTTAVVRWRRVLLQWQVPDRTGPFSDW</sequence>
<evidence type="ECO:0000313" key="2">
    <source>
        <dbReference type="Proteomes" id="UP000821845"/>
    </source>
</evidence>
<gene>
    <name evidence="1" type="ORF">HPB50_002518</name>
</gene>
<dbReference type="EMBL" id="CM023484">
    <property type="protein sequence ID" value="KAH6932024.1"/>
    <property type="molecule type" value="Genomic_DNA"/>
</dbReference>
<comment type="caution">
    <text evidence="1">The sequence shown here is derived from an EMBL/GenBank/DDBJ whole genome shotgun (WGS) entry which is preliminary data.</text>
</comment>
<reference evidence="1" key="1">
    <citation type="submission" date="2020-05" db="EMBL/GenBank/DDBJ databases">
        <title>Large-scale comparative analyses of tick genomes elucidate their genetic diversity and vector capacities.</title>
        <authorList>
            <person name="Jia N."/>
            <person name="Wang J."/>
            <person name="Shi W."/>
            <person name="Du L."/>
            <person name="Sun Y."/>
            <person name="Zhan W."/>
            <person name="Jiang J."/>
            <person name="Wang Q."/>
            <person name="Zhang B."/>
            <person name="Ji P."/>
            <person name="Sakyi L.B."/>
            <person name="Cui X."/>
            <person name="Yuan T."/>
            <person name="Jiang B."/>
            <person name="Yang W."/>
            <person name="Lam T.T.-Y."/>
            <person name="Chang Q."/>
            <person name="Ding S."/>
            <person name="Wang X."/>
            <person name="Zhu J."/>
            <person name="Ruan X."/>
            <person name="Zhao L."/>
            <person name="Wei J."/>
            <person name="Que T."/>
            <person name="Du C."/>
            <person name="Cheng J."/>
            <person name="Dai P."/>
            <person name="Han X."/>
            <person name="Huang E."/>
            <person name="Gao Y."/>
            <person name="Liu J."/>
            <person name="Shao H."/>
            <person name="Ye R."/>
            <person name="Li L."/>
            <person name="Wei W."/>
            <person name="Wang X."/>
            <person name="Wang C."/>
            <person name="Yang T."/>
            <person name="Huo Q."/>
            <person name="Li W."/>
            <person name="Guo W."/>
            <person name="Chen H."/>
            <person name="Zhou L."/>
            <person name="Ni X."/>
            <person name="Tian J."/>
            <person name="Zhou Y."/>
            <person name="Sheng Y."/>
            <person name="Liu T."/>
            <person name="Pan Y."/>
            <person name="Xia L."/>
            <person name="Li J."/>
            <person name="Zhao F."/>
            <person name="Cao W."/>
        </authorList>
    </citation>
    <scope>NUCLEOTIDE SEQUENCE</scope>
    <source>
        <strain evidence="1">Hyas-2018</strain>
    </source>
</reference>
<evidence type="ECO:0000313" key="1">
    <source>
        <dbReference type="EMBL" id="KAH6932024.1"/>
    </source>
</evidence>
<proteinExistence type="predicted"/>
<accession>A0ACB7SDN8</accession>
<dbReference type="Proteomes" id="UP000821845">
    <property type="component" value="Chromosome 4"/>
</dbReference>